<evidence type="ECO:0000313" key="1">
    <source>
        <dbReference type="EMBL" id="QEE19242.1"/>
    </source>
</evidence>
<protein>
    <submittedName>
        <fullName evidence="1">Nucleoside hydrolase</fullName>
    </submittedName>
</protein>
<dbReference type="GO" id="GO:0006152">
    <property type="term" value="P:purine nucleoside catabolic process"/>
    <property type="evidence" value="ECO:0007669"/>
    <property type="project" value="TreeGrafter"/>
</dbReference>
<dbReference type="PROSITE" id="PS01247">
    <property type="entry name" value="IUNH"/>
    <property type="match status" value="1"/>
</dbReference>
<dbReference type="AlphaFoldDB" id="A0A5B9DK56"/>
<accession>A0A5B9DK56</accession>
<gene>
    <name evidence="1" type="ORF">FNA67_03230</name>
</gene>
<dbReference type="KEGG" id="yti:FNA67_03230"/>
<dbReference type="GO" id="GO:0008477">
    <property type="term" value="F:purine nucleosidase activity"/>
    <property type="evidence" value="ECO:0007669"/>
    <property type="project" value="TreeGrafter"/>
</dbReference>
<sequence length="298" mass="30944">MNPVVIDTDPGLDDAVAILFALASGRFDILGITTVAGNLGIDVTTRNAGRLLALLGRPDIPVAAGATAPLDRPGIDEAAIHGDDGLGGTRLPEPRQRALPDAVTWLEETLVAHPAGGVDILALGPLTNIAALIRRSPEAARRIGRIIAMGGAVTERGNVGPRSEFNFAYDPEAAEIVFAFGLDLTIVPLDVTRKVRADAAYLERLRAGPIAARAAGDLIAAYFQDGRQSRPLHDPCVMLYAVAPELFGIDKLAIGIDLADDPGALEEVGSGAPLKVALAIDAEAAKDLLATGLLNEPA</sequence>
<dbReference type="PANTHER" id="PTHR12304">
    <property type="entry name" value="INOSINE-URIDINE PREFERRING NUCLEOSIDE HYDROLASE"/>
    <property type="match status" value="1"/>
</dbReference>
<evidence type="ECO:0000313" key="2">
    <source>
        <dbReference type="Proteomes" id="UP000321062"/>
    </source>
</evidence>
<dbReference type="InterPro" id="IPR036452">
    <property type="entry name" value="Ribo_hydro-like"/>
</dbReference>
<name>A0A5B9DK56_9HYPH</name>
<dbReference type="SUPFAM" id="SSF53590">
    <property type="entry name" value="Nucleoside hydrolase"/>
    <property type="match status" value="1"/>
</dbReference>
<reference evidence="1 2" key="1">
    <citation type="journal article" date="2015" name="Int. J. Syst. Evol. Microbiol.">
        <title>Youhaiella tibetensis gen. nov., sp. nov., isolated from subsurface sediment.</title>
        <authorList>
            <person name="Wang Y.X."/>
            <person name="Huang F.Q."/>
            <person name="Nogi Y."/>
            <person name="Pang S.J."/>
            <person name="Wang P.K."/>
            <person name="Lv J."/>
        </authorList>
    </citation>
    <scope>NUCLEOTIDE SEQUENCE [LARGE SCALE GENOMIC DNA]</scope>
    <source>
        <strain evidence="2">fig4</strain>
    </source>
</reference>
<dbReference type="GO" id="GO:0005829">
    <property type="term" value="C:cytosol"/>
    <property type="evidence" value="ECO:0007669"/>
    <property type="project" value="TreeGrafter"/>
</dbReference>
<dbReference type="Gene3D" id="3.90.245.10">
    <property type="entry name" value="Ribonucleoside hydrolase-like"/>
    <property type="match status" value="1"/>
</dbReference>
<dbReference type="EMBL" id="CP041690">
    <property type="protein sequence ID" value="QEE19242.1"/>
    <property type="molecule type" value="Genomic_DNA"/>
</dbReference>
<dbReference type="GO" id="GO:0045437">
    <property type="term" value="F:uridine nucleosidase activity"/>
    <property type="evidence" value="ECO:0007669"/>
    <property type="project" value="UniProtKB-ARBA"/>
</dbReference>
<proteinExistence type="predicted"/>
<dbReference type="OrthoDB" id="9797882at2"/>
<dbReference type="Pfam" id="PF01156">
    <property type="entry name" value="IU_nuc_hydro"/>
    <property type="match status" value="1"/>
</dbReference>
<organism evidence="1 2">
    <name type="scientific">Paradevosia tibetensis</name>
    <dbReference type="NCBI Taxonomy" id="1447062"/>
    <lineage>
        <taxon>Bacteria</taxon>
        <taxon>Pseudomonadati</taxon>
        <taxon>Pseudomonadota</taxon>
        <taxon>Alphaproteobacteria</taxon>
        <taxon>Hyphomicrobiales</taxon>
        <taxon>Devosiaceae</taxon>
        <taxon>Paradevosia</taxon>
    </lineage>
</organism>
<dbReference type="Proteomes" id="UP000321062">
    <property type="component" value="Chromosome"/>
</dbReference>
<dbReference type="InterPro" id="IPR023186">
    <property type="entry name" value="IUNH"/>
</dbReference>
<keyword evidence="1" id="KW-0378">Hydrolase</keyword>
<dbReference type="InterPro" id="IPR001910">
    <property type="entry name" value="Inosine/uridine_hydrolase_dom"/>
</dbReference>
<dbReference type="InterPro" id="IPR015910">
    <property type="entry name" value="I/U_nuclsd_hydro_CS"/>
</dbReference>
<dbReference type="RefSeq" id="WP_147655058.1">
    <property type="nucleotide sequence ID" value="NZ_BMFM01000001.1"/>
</dbReference>
<dbReference type="PANTHER" id="PTHR12304:SF4">
    <property type="entry name" value="URIDINE NUCLEOSIDASE"/>
    <property type="match status" value="1"/>
</dbReference>
<keyword evidence="2" id="KW-1185">Reference proteome</keyword>